<dbReference type="PANTHER" id="PTHR33908:SF11">
    <property type="entry name" value="MEMBRANE PROTEIN"/>
    <property type="match status" value="1"/>
</dbReference>
<feature type="domain" description="Glycosyltransferase RgtA/B/C/D-like" evidence="9">
    <location>
        <begin position="141"/>
        <end position="245"/>
    </location>
</feature>
<keyword evidence="4" id="KW-0808">Transferase</keyword>
<feature type="transmembrane region" description="Helical" evidence="8">
    <location>
        <begin position="354"/>
        <end position="371"/>
    </location>
</feature>
<feature type="transmembrane region" description="Helical" evidence="8">
    <location>
        <begin position="302"/>
        <end position="323"/>
    </location>
</feature>
<keyword evidence="6 8" id="KW-1133">Transmembrane helix</keyword>
<protein>
    <submittedName>
        <fullName evidence="10">Tetratricopeptide repeat protein</fullName>
    </submittedName>
</protein>
<feature type="transmembrane region" description="Helical" evidence="8">
    <location>
        <begin position="164"/>
        <end position="182"/>
    </location>
</feature>
<evidence type="ECO:0000256" key="5">
    <source>
        <dbReference type="ARBA" id="ARBA00022692"/>
    </source>
</evidence>
<dbReference type="InterPro" id="IPR050297">
    <property type="entry name" value="LipidA_mod_glycosyltrf_83"/>
</dbReference>
<keyword evidence="5 8" id="KW-0812">Transmembrane</keyword>
<keyword evidence="7 8" id="KW-0472">Membrane</keyword>
<evidence type="ECO:0000259" key="9">
    <source>
        <dbReference type="Pfam" id="PF13231"/>
    </source>
</evidence>
<evidence type="ECO:0000313" key="10">
    <source>
        <dbReference type="EMBL" id="TMQ56684.1"/>
    </source>
</evidence>
<dbReference type="SUPFAM" id="SSF48452">
    <property type="entry name" value="TPR-like"/>
    <property type="match status" value="1"/>
</dbReference>
<sequence length="716" mass="78260">MTRKTLRSSGKARQPRDPRRRGLRADWLLLGLLGLSLAIRLWGIHDRLPDPSLGIHLLDDTAVEETDRTTVGRAWAMWRGGAQPLDPNPHTGGWPALSFYLTLVLQYAYKLYVSVTAGGASAPQLQQHIVGAASAPFYLFARIAGALIGTATVFLTYRLGARCLGRGVGLLAGLLLAVNPLHALTSQHVSDPNLLALLFVLLATPPLLRVAAGGTVWDSVRAGALIGLAGACKYVPLILAAPLVLAHRGLGPGANRERARTLLGNPALWAGLFAIPVALFLGSPFLFIDWRQTLTDITAQRRALFSDWVGQTVFPLSLPSYLAVSIPHAMGWVAYLLGAGGLVLLWRTGRAGRVLTLIPVLIVLANGLLRVSQERYILPALPFLYLGASLAIVRAAGWAHRALQSKFGAGAARVGRALSPALLAAFLAAAAIAWPLNDLLATRHSLSLPDSRHLSRRWINEHLPANARVAVELYGPVFDDAERAIVTWPFFAVHSRAGSPAYHAEFLDGFEYHVASSEISRRFETEPARHPVEVAYYRWLEKQGGVVWESDVSATSGPHIVIRRLRPGISTREQRDSLFAAAMPRPSELDRIELWCVDCSRLFARSGDYERTEEWARRGLNVGVASMEPQLRAGLAMALWYKGQLDSADAEIRAAILEVPREFSFRAYHGGILLEIVRPDQALAELRKAIELDPNHPQAASVREQIAQIEAARRRP</sequence>
<evidence type="ECO:0000256" key="2">
    <source>
        <dbReference type="ARBA" id="ARBA00022475"/>
    </source>
</evidence>
<evidence type="ECO:0000256" key="3">
    <source>
        <dbReference type="ARBA" id="ARBA00022676"/>
    </source>
</evidence>
<dbReference type="EMBL" id="VBOV01000195">
    <property type="protein sequence ID" value="TMQ56684.1"/>
    <property type="molecule type" value="Genomic_DNA"/>
</dbReference>
<evidence type="ECO:0000256" key="6">
    <source>
        <dbReference type="ARBA" id="ARBA00022989"/>
    </source>
</evidence>
<dbReference type="Pfam" id="PF13231">
    <property type="entry name" value="PMT_2"/>
    <property type="match status" value="1"/>
</dbReference>
<feature type="transmembrane region" description="Helical" evidence="8">
    <location>
        <begin position="224"/>
        <end position="247"/>
    </location>
</feature>
<feature type="transmembrane region" description="Helical" evidence="8">
    <location>
        <begin position="417"/>
        <end position="436"/>
    </location>
</feature>
<keyword evidence="3" id="KW-0328">Glycosyltransferase</keyword>
<dbReference type="GO" id="GO:0009103">
    <property type="term" value="P:lipopolysaccharide biosynthetic process"/>
    <property type="evidence" value="ECO:0007669"/>
    <property type="project" value="UniProtKB-ARBA"/>
</dbReference>
<dbReference type="Gene3D" id="1.25.40.10">
    <property type="entry name" value="Tetratricopeptide repeat domain"/>
    <property type="match status" value="1"/>
</dbReference>
<evidence type="ECO:0000256" key="4">
    <source>
        <dbReference type="ARBA" id="ARBA00022679"/>
    </source>
</evidence>
<dbReference type="InterPro" id="IPR011990">
    <property type="entry name" value="TPR-like_helical_dom_sf"/>
</dbReference>
<gene>
    <name evidence="10" type="ORF">E6K75_08105</name>
</gene>
<feature type="transmembrane region" description="Helical" evidence="8">
    <location>
        <begin position="137"/>
        <end position="157"/>
    </location>
</feature>
<feature type="transmembrane region" description="Helical" evidence="8">
    <location>
        <begin position="329"/>
        <end position="347"/>
    </location>
</feature>
<feature type="transmembrane region" description="Helical" evidence="8">
    <location>
        <begin position="21"/>
        <end position="43"/>
    </location>
</feature>
<proteinExistence type="predicted"/>
<reference evidence="10 11" key="1">
    <citation type="journal article" date="2019" name="Nat. Microbiol.">
        <title>Mediterranean grassland soil C-N compound turnover is dependent on rainfall and depth, and is mediated by genomically divergent microorganisms.</title>
        <authorList>
            <person name="Diamond S."/>
            <person name="Andeer P.F."/>
            <person name="Li Z."/>
            <person name="Crits-Christoph A."/>
            <person name="Burstein D."/>
            <person name="Anantharaman K."/>
            <person name="Lane K.R."/>
            <person name="Thomas B.C."/>
            <person name="Pan C."/>
            <person name="Northen T.R."/>
            <person name="Banfield J.F."/>
        </authorList>
    </citation>
    <scope>NUCLEOTIDE SEQUENCE [LARGE SCALE GENOMIC DNA]</scope>
    <source>
        <strain evidence="10">WS_5</strain>
    </source>
</reference>
<name>A0A538SZK1_UNCEI</name>
<evidence type="ECO:0000256" key="7">
    <source>
        <dbReference type="ARBA" id="ARBA00023136"/>
    </source>
</evidence>
<dbReference type="InterPro" id="IPR038731">
    <property type="entry name" value="RgtA/B/C-like"/>
</dbReference>
<evidence type="ECO:0000256" key="1">
    <source>
        <dbReference type="ARBA" id="ARBA00004651"/>
    </source>
</evidence>
<dbReference type="GO" id="GO:0005886">
    <property type="term" value="C:plasma membrane"/>
    <property type="evidence" value="ECO:0007669"/>
    <property type="project" value="UniProtKB-SubCell"/>
</dbReference>
<feature type="transmembrane region" description="Helical" evidence="8">
    <location>
        <begin position="267"/>
        <end position="290"/>
    </location>
</feature>
<keyword evidence="2" id="KW-1003">Cell membrane</keyword>
<comment type="subcellular location">
    <subcellularLocation>
        <location evidence="1">Cell membrane</location>
        <topology evidence="1">Multi-pass membrane protein</topology>
    </subcellularLocation>
</comment>
<comment type="caution">
    <text evidence="10">The sequence shown here is derived from an EMBL/GenBank/DDBJ whole genome shotgun (WGS) entry which is preliminary data.</text>
</comment>
<feature type="transmembrane region" description="Helical" evidence="8">
    <location>
        <begin position="194"/>
        <end position="212"/>
    </location>
</feature>
<dbReference type="AlphaFoldDB" id="A0A538SZK1"/>
<accession>A0A538SZK1</accession>
<evidence type="ECO:0000256" key="8">
    <source>
        <dbReference type="SAM" id="Phobius"/>
    </source>
</evidence>
<dbReference type="PANTHER" id="PTHR33908">
    <property type="entry name" value="MANNOSYLTRANSFERASE YKCB-RELATED"/>
    <property type="match status" value="1"/>
</dbReference>
<dbReference type="GO" id="GO:0016763">
    <property type="term" value="F:pentosyltransferase activity"/>
    <property type="evidence" value="ECO:0007669"/>
    <property type="project" value="TreeGrafter"/>
</dbReference>
<evidence type="ECO:0000313" key="11">
    <source>
        <dbReference type="Proteomes" id="UP000320913"/>
    </source>
</evidence>
<dbReference type="Proteomes" id="UP000320913">
    <property type="component" value="Unassembled WGS sequence"/>
</dbReference>
<feature type="transmembrane region" description="Helical" evidence="8">
    <location>
        <begin position="377"/>
        <end position="396"/>
    </location>
</feature>
<organism evidence="10 11">
    <name type="scientific">Eiseniibacteriota bacterium</name>
    <dbReference type="NCBI Taxonomy" id="2212470"/>
    <lineage>
        <taxon>Bacteria</taxon>
        <taxon>Candidatus Eiseniibacteriota</taxon>
    </lineage>
</organism>